<reference evidence="2" key="1">
    <citation type="submission" date="2022-07" db="EMBL/GenBank/DDBJ databases">
        <title>Complete genome sequence of Salinispirillum sp. LH10-3-1 capable of multiple carbohydrate inversion isolated from a soda lake.</title>
        <authorList>
            <person name="Liu J."/>
            <person name="Zhai Y."/>
            <person name="Zhang H."/>
            <person name="Yang H."/>
            <person name="Qu J."/>
            <person name="Li J."/>
        </authorList>
    </citation>
    <scope>NUCLEOTIDE SEQUENCE</scope>
    <source>
        <strain evidence="2">LH 10-3-1</strain>
    </source>
</reference>
<gene>
    <name evidence="2" type="ORF">NFC81_06615</name>
</gene>
<dbReference type="Pfam" id="PF00535">
    <property type="entry name" value="Glycos_transf_2"/>
    <property type="match status" value="1"/>
</dbReference>
<sequence length="278" mass="31797">MKLKEIPGALFTAFQLSRIPAKKLNASRRPELPSVIVSFTSIPSRIPFVHLTVRSLLNQSVHAEKIVLWLHNSLQNQIPAKLTSLEGTRFEIRFSDQTSSHRKLVHSMEAFPGKTIVTCDDDSMYQKDWLENLYADHLRHPKAIIANRVRQISYEEDGTTKPYKEWRYVTQTDSTHGSYMPTGYGGVLYPPNALHADVTNKELYLKLTPKADDLWFKAMSFLHGTESRQSNKPGPKPITIWGSQKVALLKSNVREDANRAQWDALRAHYNFKTPEPEN</sequence>
<feature type="domain" description="Glycosyltransferase 2-like" evidence="1">
    <location>
        <begin position="47"/>
        <end position="165"/>
    </location>
</feature>
<proteinExistence type="predicted"/>
<dbReference type="SUPFAM" id="SSF53448">
    <property type="entry name" value="Nucleotide-diphospho-sugar transferases"/>
    <property type="match status" value="1"/>
</dbReference>
<organism evidence="2">
    <name type="scientific">Salinispirillum sp. LH 10-3-1</name>
    <dbReference type="NCBI Taxonomy" id="2952525"/>
    <lineage>
        <taxon>Bacteria</taxon>
        <taxon>Pseudomonadati</taxon>
        <taxon>Pseudomonadota</taxon>
        <taxon>Gammaproteobacteria</taxon>
        <taxon>Oceanospirillales</taxon>
        <taxon>Saccharospirillaceae</taxon>
        <taxon>Salinispirillum</taxon>
    </lineage>
</organism>
<dbReference type="EMBL" id="CP101717">
    <property type="protein sequence ID" value="WLD59446.1"/>
    <property type="molecule type" value="Genomic_DNA"/>
</dbReference>
<accession>A0AB38YK04</accession>
<dbReference type="InterPro" id="IPR029044">
    <property type="entry name" value="Nucleotide-diphossugar_trans"/>
</dbReference>
<protein>
    <submittedName>
        <fullName evidence="2">Glycosyltransferase family 2 protein</fullName>
    </submittedName>
</protein>
<dbReference type="InterPro" id="IPR001173">
    <property type="entry name" value="Glyco_trans_2-like"/>
</dbReference>
<dbReference type="AlphaFoldDB" id="A0AB38YK04"/>
<dbReference type="RefSeq" id="WP_304996738.1">
    <property type="nucleotide sequence ID" value="NZ_CP101717.1"/>
</dbReference>
<name>A0AB38YK04_9GAMM</name>
<evidence type="ECO:0000313" key="2">
    <source>
        <dbReference type="EMBL" id="WLD59446.1"/>
    </source>
</evidence>
<evidence type="ECO:0000259" key="1">
    <source>
        <dbReference type="Pfam" id="PF00535"/>
    </source>
</evidence>
<dbReference type="Gene3D" id="3.90.550.10">
    <property type="entry name" value="Spore Coat Polysaccharide Biosynthesis Protein SpsA, Chain A"/>
    <property type="match status" value="1"/>
</dbReference>
<dbReference type="CDD" id="cd00761">
    <property type="entry name" value="Glyco_tranf_GTA_type"/>
    <property type="match status" value="1"/>
</dbReference>